<evidence type="ECO:0000313" key="2">
    <source>
        <dbReference type="EnsemblMetazoa" id="GMOY002083-PA"/>
    </source>
</evidence>
<dbReference type="FunFam" id="2.30.30.140:FF:000018">
    <property type="entry name" value="Serine/threonine-protein kinase 31"/>
    <property type="match status" value="1"/>
</dbReference>
<dbReference type="SUPFAM" id="SSF63748">
    <property type="entry name" value="Tudor/PWWP/MBT"/>
    <property type="match status" value="4"/>
</dbReference>
<dbReference type="VEuPathDB" id="VectorBase:GMOY002083"/>
<dbReference type="PROSITE" id="PS50304">
    <property type="entry name" value="TUDOR"/>
    <property type="match status" value="2"/>
</dbReference>
<dbReference type="Gene3D" id="2.30.30.140">
    <property type="match status" value="5"/>
</dbReference>
<proteinExistence type="predicted"/>
<dbReference type="PANTHER" id="PTHR16442:SF1">
    <property type="entry name" value="RING FINGER PROTEIN 17"/>
    <property type="match status" value="1"/>
</dbReference>
<accession>A0A1B0FEP3</accession>
<keyword evidence="3" id="KW-1185">Reference proteome</keyword>
<dbReference type="EMBL" id="CCAG010005922">
    <property type="status" value="NOT_ANNOTATED_CDS"/>
    <property type="molecule type" value="Genomic_DNA"/>
</dbReference>
<feature type="domain" description="Tudor" evidence="1">
    <location>
        <begin position="1488"/>
        <end position="1548"/>
    </location>
</feature>
<dbReference type="PANTHER" id="PTHR16442">
    <property type="entry name" value="RING FINGER PROTEIN 17"/>
    <property type="match status" value="1"/>
</dbReference>
<dbReference type="Gene3D" id="2.40.50.90">
    <property type="match status" value="5"/>
</dbReference>
<name>A0A1B0FEP3_GLOMM</name>
<dbReference type="GO" id="GO:0005737">
    <property type="term" value="C:cytoplasm"/>
    <property type="evidence" value="ECO:0007669"/>
    <property type="project" value="UniProtKB-ARBA"/>
</dbReference>
<sequence>MLQREAQNICAVFIGNLEIRTEINISMIAKRFGIQSFRLRTNMEIRSMEIQLEEYATKTTEDISNYFLFLHGVLQNEEKKIADKFKKSCDEPQQMLKNTFRKLAESQEVLKIMHTNLEEYHEKPPYDVNLRHVVYICNKQLEKIPCRLQVTKIQDNPFRFDIKKSTFEDLQQYYNYSYTDPKISIKLGVFREDNNSILKSSMLFDKSSWNSNSLSDCTDSLREDSGSGTSIIDEVKIAPFVAGNPMEHYIYVRLTHVQSPDHFYVQNINESQKIRELSHAYLNYVFTENVPKTIKEGYLYMAYNQKDKQWYRGILKKIFPNNVYKLFLVDYGMHLNVPKERLCQMQPHHINIPFAAIRCAIYNIMPAKKRWTKAADQLLMEILQNAPARLIIIERISDRNCVVDLHNEQTKSVRESFLYTGLAKDRPGFLSFKMQIKTISPDVKEENGLAITHYFRAGEILRVRITHIEGPQEFYVVKSDLTHDRHQFQNDLNEYYASETIKHQQLYLGNVQMYCVVYLEEFWHRAIIEEIQENGYVMVRLVDKGTRHLINWRQAYVLEERFRKVQEYCLRCALADIEPLQENDYTYTATAIKDFRQMANNPNLRIEICSVRDYDYKVALFVSKKKVDINVGVSLVKNKYGISTGETTQEAEITRVSNGQFVPFELMNKVGSLGTTNLLNTETKANSSDGSSKKVVKKILKRTPVIITHVVNPGEFYLQLASLSEGTKTFHRQIQETQNHKYKLRTEPELLKNWTLGEACMVYTKCQHTFDANNLHENFNLSLNLSNYSEWYRGVVADVVNDLASKPTYAIFLRDVGTTVRSIPAGQLFPIDSLLNRVSNAVYRCRLACVQPTGGKNWSLTSTDCFKHYITKFESLGVTLQSKHSLDKNSLPIVLWGIITETTDPLAPCITKYSNINYSLVKSGVAHLVEQLETTQEFNQLEEIEIAEDEITLEQWLKSFANNATLTAIEHIADNPMRNTCDGFLCDNASEKYASCNEFSFEYDELSDILTTGQTAPPPAWLECRRIEKTLFTGFPTYIDYDCIVYIHDCEGHGILERMCLKLGSKYGQLAPPPSDYKYAIGQPIVAAYTEKDLHKLYRCVVEGLPNDCGEWSVRYIDYGNVETVVFESMRPYAPYPNLKAIANQFRIEGIKPKFGAEKFSTLALDFIHLNTVARWVTVRVSEDELHKPIRLCKIRHGAIDIAHYSIEEGHADSDHSRSRVALNLMKPNRQRNPILFEQNRNNEFMRGSMDSRMDVTDKVDTSSENGDMNEDNTEDEYEGLDELIERLDNKRKPAFDQFSALTSSQAINQQDSLVSLHLPKRRMFDENEYAQLLNEMKDSESIVDFVDDAFCEDDDEENKIDLENEIDNDNDENVVFLDHGSENDYYYWQSTKQEDLCEQEQEYDAESEFEQFNPNATSTAASHFSGTEFFKQPQLPQSMKNFTCCVEAILKPALFQVFPLHQEFEYREMDMQRTIQRIARVAPPLTKFKPRTVCLARYTKDKQWYRAVIYKYSTDSKLVEVLYVDYLNSETLPVTEVRQCPKELLILPLRTFRVRLHDVKPNPMKPESAIRSALHKLLSRRKIHAVIKKRSMPPPASKALVFGTTEEDFVAIDSVLPPQSDVMEVTLYESAEVALKGVTIYESLIQDDLFIRI</sequence>
<feature type="domain" description="Tudor" evidence="1">
    <location>
        <begin position="293"/>
        <end position="352"/>
    </location>
</feature>
<protein>
    <recommendedName>
        <fullName evidence="1">Tudor domain-containing protein</fullName>
    </recommendedName>
</protein>
<dbReference type="PhylomeDB" id="A0A1B0FEP3"/>
<organism evidence="2 3">
    <name type="scientific">Glossina morsitans morsitans</name>
    <name type="common">Savannah tsetse fly</name>
    <dbReference type="NCBI Taxonomy" id="37546"/>
    <lineage>
        <taxon>Eukaryota</taxon>
        <taxon>Metazoa</taxon>
        <taxon>Ecdysozoa</taxon>
        <taxon>Arthropoda</taxon>
        <taxon>Hexapoda</taxon>
        <taxon>Insecta</taxon>
        <taxon>Pterygota</taxon>
        <taxon>Neoptera</taxon>
        <taxon>Endopterygota</taxon>
        <taxon>Diptera</taxon>
        <taxon>Brachycera</taxon>
        <taxon>Muscomorpha</taxon>
        <taxon>Hippoboscoidea</taxon>
        <taxon>Glossinidae</taxon>
        <taxon>Glossina</taxon>
    </lineage>
</organism>
<evidence type="ECO:0000259" key="1">
    <source>
        <dbReference type="PROSITE" id="PS50304"/>
    </source>
</evidence>
<reference evidence="2" key="1">
    <citation type="submission" date="2020-05" db="UniProtKB">
        <authorList>
            <consortium name="EnsemblMetazoa"/>
        </authorList>
    </citation>
    <scope>IDENTIFICATION</scope>
    <source>
        <strain evidence="2">Yale</strain>
    </source>
</reference>
<evidence type="ECO:0000313" key="3">
    <source>
        <dbReference type="Proteomes" id="UP000092444"/>
    </source>
</evidence>
<dbReference type="CDD" id="cd20379">
    <property type="entry name" value="Tudor_dTUD-like"/>
    <property type="match status" value="1"/>
</dbReference>
<dbReference type="Proteomes" id="UP000092444">
    <property type="component" value="Unassembled WGS sequence"/>
</dbReference>
<dbReference type="EnsemblMetazoa" id="GMOY002083-RA">
    <property type="protein sequence ID" value="GMOY002083-PA"/>
    <property type="gene ID" value="GMOY002083"/>
</dbReference>
<dbReference type="Pfam" id="PF00567">
    <property type="entry name" value="TUDOR"/>
    <property type="match status" value="4"/>
</dbReference>
<dbReference type="InterPro" id="IPR002999">
    <property type="entry name" value="Tudor"/>
</dbReference>
<dbReference type="SMART" id="SM00333">
    <property type="entry name" value="TUDOR"/>
    <property type="match status" value="4"/>
</dbReference>
<dbReference type="STRING" id="37546.A0A1B0FEP3"/>
<dbReference type="InterPro" id="IPR035437">
    <property type="entry name" value="SNase_OB-fold_sf"/>
</dbReference>